<sequence>MVQNTRSTVLIPKNRHSNMISPDRQSAIEKIKLNNIPINPRSITRTRLPNTHLFQFDMGCQIGQILPN</sequence>
<organism evidence="2 3">
    <name type="scientific">Candidatus Thiomargarita nelsonii</name>
    <dbReference type="NCBI Taxonomy" id="1003181"/>
    <lineage>
        <taxon>Bacteria</taxon>
        <taxon>Pseudomonadati</taxon>
        <taxon>Pseudomonadota</taxon>
        <taxon>Gammaproteobacteria</taxon>
        <taxon>Thiotrichales</taxon>
        <taxon>Thiotrichaceae</taxon>
        <taxon>Thiomargarita</taxon>
    </lineage>
</organism>
<comment type="caution">
    <text evidence="2">The sequence shown here is derived from an EMBL/GenBank/DDBJ whole genome shotgun (WGS) entry which is preliminary data.</text>
</comment>
<dbReference type="AlphaFoldDB" id="A0A176RXM0"/>
<dbReference type="Proteomes" id="UP000076962">
    <property type="component" value="Unassembled WGS sequence"/>
</dbReference>
<protein>
    <submittedName>
        <fullName evidence="2">Uncharacterized protein</fullName>
    </submittedName>
</protein>
<evidence type="ECO:0000313" key="3">
    <source>
        <dbReference type="Proteomes" id="UP000076962"/>
    </source>
</evidence>
<reference evidence="2 3" key="1">
    <citation type="submission" date="2016-05" db="EMBL/GenBank/DDBJ databases">
        <title>Single-cell genome of chain-forming Candidatus Thiomargarita nelsonii and comparison to other large sulfur-oxidizing bacteria.</title>
        <authorList>
            <person name="Winkel M."/>
            <person name="Salman V."/>
            <person name="Woyke T."/>
            <person name="Schulz-Vogt H."/>
            <person name="Richter M."/>
            <person name="Flood B."/>
            <person name="Bailey J."/>
            <person name="Amann R."/>
            <person name="Mussmann M."/>
        </authorList>
    </citation>
    <scope>NUCLEOTIDE SEQUENCE [LARGE SCALE GENOMIC DNA]</scope>
    <source>
        <strain evidence="2 3">THI036</strain>
    </source>
</reference>
<name>A0A176RXM0_9GAMM</name>
<keyword evidence="3" id="KW-1185">Reference proteome</keyword>
<proteinExistence type="predicted"/>
<feature type="region of interest" description="Disordered" evidence="1">
    <location>
        <begin position="1"/>
        <end position="20"/>
    </location>
</feature>
<dbReference type="EMBL" id="LUTY01002326">
    <property type="protein sequence ID" value="OAD20500.1"/>
    <property type="molecule type" value="Genomic_DNA"/>
</dbReference>
<accession>A0A176RXM0</accession>
<gene>
    <name evidence="2" type="ORF">THIOM_003794</name>
</gene>
<evidence type="ECO:0000256" key="1">
    <source>
        <dbReference type="SAM" id="MobiDB-lite"/>
    </source>
</evidence>
<evidence type="ECO:0000313" key="2">
    <source>
        <dbReference type="EMBL" id="OAD20500.1"/>
    </source>
</evidence>